<evidence type="ECO:0000313" key="7">
    <source>
        <dbReference type="Proteomes" id="UP001500279"/>
    </source>
</evidence>
<dbReference type="Proteomes" id="UP001500279">
    <property type="component" value="Unassembled WGS sequence"/>
</dbReference>
<evidence type="ECO:0000256" key="1">
    <source>
        <dbReference type="ARBA" id="ARBA00010333"/>
    </source>
</evidence>
<name>A0ABP3VMD6_9BURK</name>
<accession>A0ABP3VMD6</accession>
<dbReference type="EMBL" id="BAAAEW010000042">
    <property type="protein sequence ID" value="GAA0764023.1"/>
    <property type="molecule type" value="Genomic_DNA"/>
</dbReference>
<gene>
    <name evidence="6" type="ORF">GCM10009107_49660</name>
</gene>
<protein>
    <submittedName>
        <fullName evidence="6">Amino acid ABC transporter substrate-binding protein</fullName>
    </submittedName>
</protein>
<keyword evidence="3 4" id="KW-0732">Signal</keyword>
<evidence type="ECO:0000256" key="4">
    <source>
        <dbReference type="SAM" id="SignalP"/>
    </source>
</evidence>
<keyword evidence="2" id="KW-0813">Transport</keyword>
<proteinExistence type="inferred from homology"/>
<dbReference type="CDD" id="cd13688">
    <property type="entry name" value="PBP2_GltI_DEBP"/>
    <property type="match status" value="1"/>
</dbReference>
<dbReference type="InterPro" id="IPR051455">
    <property type="entry name" value="Bact_solute-bind_prot3"/>
</dbReference>
<sequence length="318" mass="34473">MSDPACHLAVPNLTLLPSWSRGLLLAAGLFAVMAAAAQPVDSPTLRKIRDAGVITLGHRVASAPFSYLDGKRQPIGYSMDICQKVVDAVRVRLAMPDLEVRPIVVSSATRIPLVANGTVDLECGITTNTAERGKSVSFSVTTFVAASRLLARKSDHIRTLDDLRGKPVVSTLATTSLIFLNAVNQARGLDMKILAGLDDIEAFRLLTNGRAVAYAMDDVLLHSMLADAPDAANYQIADDALTTEPYAIGLKRDDPVFKQLVDGVIVELFKSGEIQAIYRKWFESPIPPKGTNLHLTMSDSLKRAIQHPTDASDPRLYR</sequence>
<dbReference type="Pfam" id="PF00497">
    <property type="entry name" value="SBP_bac_3"/>
    <property type="match status" value="1"/>
</dbReference>
<evidence type="ECO:0000313" key="6">
    <source>
        <dbReference type="EMBL" id="GAA0764023.1"/>
    </source>
</evidence>
<dbReference type="InterPro" id="IPR001638">
    <property type="entry name" value="Solute-binding_3/MltF_N"/>
</dbReference>
<dbReference type="PANTHER" id="PTHR30085:SF2">
    <property type="entry name" value="GLUTAMATE_ASPARTATE IMPORT SOLUTE-BINDING PROTEIN"/>
    <property type="match status" value="1"/>
</dbReference>
<comment type="caution">
    <text evidence="6">The sequence shown here is derived from an EMBL/GenBank/DDBJ whole genome shotgun (WGS) entry which is preliminary data.</text>
</comment>
<comment type="similarity">
    <text evidence="1">Belongs to the bacterial solute-binding protein 3 family.</text>
</comment>
<dbReference type="SMART" id="SM00062">
    <property type="entry name" value="PBPb"/>
    <property type="match status" value="1"/>
</dbReference>
<keyword evidence="7" id="KW-1185">Reference proteome</keyword>
<feature type="signal peptide" evidence="4">
    <location>
        <begin position="1"/>
        <end position="37"/>
    </location>
</feature>
<organism evidence="6 7">
    <name type="scientific">Ideonella azotifigens</name>
    <dbReference type="NCBI Taxonomy" id="513160"/>
    <lineage>
        <taxon>Bacteria</taxon>
        <taxon>Pseudomonadati</taxon>
        <taxon>Pseudomonadota</taxon>
        <taxon>Betaproteobacteria</taxon>
        <taxon>Burkholderiales</taxon>
        <taxon>Sphaerotilaceae</taxon>
        <taxon>Ideonella</taxon>
    </lineage>
</organism>
<feature type="chain" id="PRO_5046696393" evidence="4">
    <location>
        <begin position="38"/>
        <end position="318"/>
    </location>
</feature>
<dbReference type="SUPFAM" id="SSF53850">
    <property type="entry name" value="Periplasmic binding protein-like II"/>
    <property type="match status" value="1"/>
</dbReference>
<dbReference type="PANTHER" id="PTHR30085">
    <property type="entry name" value="AMINO ACID ABC TRANSPORTER PERMEASE"/>
    <property type="match status" value="1"/>
</dbReference>
<evidence type="ECO:0000259" key="5">
    <source>
        <dbReference type="SMART" id="SM00062"/>
    </source>
</evidence>
<evidence type="ECO:0000256" key="3">
    <source>
        <dbReference type="ARBA" id="ARBA00022729"/>
    </source>
</evidence>
<reference evidence="7" key="1">
    <citation type="journal article" date="2019" name="Int. J. Syst. Evol. Microbiol.">
        <title>The Global Catalogue of Microorganisms (GCM) 10K type strain sequencing project: providing services to taxonomists for standard genome sequencing and annotation.</title>
        <authorList>
            <consortium name="The Broad Institute Genomics Platform"/>
            <consortium name="The Broad Institute Genome Sequencing Center for Infectious Disease"/>
            <person name="Wu L."/>
            <person name="Ma J."/>
        </authorList>
    </citation>
    <scope>NUCLEOTIDE SEQUENCE [LARGE SCALE GENOMIC DNA]</scope>
    <source>
        <strain evidence="7">JCM 15503</strain>
    </source>
</reference>
<feature type="domain" description="Solute-binding protein family 3/N-terminal" evidence="5">
    <location>
        <begin position="53"/>
        <end position="285"/>
    </location>
</feature>
<evidence type="ECO:0000256" key="2">
    <source>
        <dbReference type="ARBA" id="ARBA00022448"/>
    </source>
</evidence>
<dbReference type="Gene3D" id="3.40.190.10">
    <property type="entry name" value="Periplasmic binding protein-like II"/>
    <property type="match status" value="2"/>
</dbReference>